<evidence type="ECO:0000256" key="2">
    <source>
        <dbReference type="PROSITE-ProRule" id="PRU00497"/>
    </source>
</evidence>
<dbReference type="GO" id="GO:0008010">
    <property type="term" value="F:structural constituent of chitin-based larval cuticle"/>
    <property type="evidence" value="ECO:0007669"/>
    <property type="project" value="TreeGrafter"/>
</dbReference>
<feature type="chain" id="PRO_5019740582" description="Larval cuticle protein 8" evidence="3">
    <location>
        <begin position="17"/>
        <end position="100"/>
    </location>
</feature>
<proteinExistence type="predicted"/>
<dbReference type="OrthoDB" id="7255276at2759"/>
<evidence type="ECO:0000256" key="3">
    <source>
        <dbReference type="SAM" id="SignalP"/>
    </source>
</evidence>
<comment type="caution">
    <text evidence="4">The sequence shown here is derived from an EMBL/GenBank/DDBJ whole genome shotgun (WGS) entry which is preliminary data.</text>
</comment>
<dbReference type="Pfam" id="PF00379">
    <property type="entry name" value="Chitin_bind_4"/>
    <property type="match status" value="1"/>
</dbReference>
<dbReference type="InterPro" id="IPR031311">
    <property type="entry name" value="CHIT_BIND_RR_consensus"/>
</dbReference>
<keyword evidence="5" id="KW-1185">Reference proteome</keyword>
<dbReference type="EMBL" id="LSRL02000001">
    <property type="protein sequence ID" value="TDG53414.1"/>
    <property type="molecule type" value="Genomic_DNA"/>
</dbReference>
<dbReference type="PANTHER" id="PTHR10380">
    <property type="entry name" value="CUTICLE PROTEIN"/>
    <property type="match status" value="1"/>
</dbReference>
<dbReference type="PROSITE" id="PS51155">
    <property type="entry name" value="CHIT_BIND_RR_2"/>
    <property type="match status" value="1"/>
</dbReference>
<gene>
    <name evidence="4" type="ORF">AWZ03_000229</name>
</gene>
<dbReference type="AlphaFoldDB" id="A0A484BXL3"/>
<evidence type="ECO:0000313" key="5">
    <source>
        <dbReference type="Proteomes" id="UP000295192"/>
    </source>
</evidence>
<dbReference type="PROSITE" id="PS00233">
    <property type="entry name" value="CHIT_BIND_RR_1"/>
    <property type="match status" value="1"/>
</dbReference>
<evidence type="ECO:0008006" key="6">
    <source>
        <dbReference type="Google" id="ProtNLM"/>
    </source>
</evidence>
<keyword evidence="3" id="KW-0732">Signal</keyword>
<dbReference type="PANTHER" id="PTHR10380:SF218">
    <property type="entry name" value="ADULT CUTICLE PROTEIN 65AA-RELATED"/>
    <property type="match status" value="1"/>
</dbReference>
<evidence type="ECO:0000313" key="4">
    <source>
        <dbReference type="EMBL" id="TDG53414.1"/>
    </source>
</evidence>
<dbReference type="Proteomes" id="UP000295192">
    <property type="component" value="Unassembled WGS sequence"/>
</dbReference>
<dbReference type="KEGG" id="dnv:108650604"/>
<sequence length="100" mass="10759">MKFLIVFVALFALAVAAPVEVGIERQESDVQPESFQNSLKLTDGTAIEAQGHLENIGTEQESLVVKGSYTFVADDGVTYSVSYIADENGFQPQGAHLPNV</sequence>
<dbReference type="OMA" id="NNIGSEH"/>
<dbReference type="PRINTS" id="PR00947">
    <property type="entry name" value="CUTICLE"/>
</dbReference>
<accession>A0A484BXL3</accession>
<name>A0A484BXL3_DRONA</name>
<dbReference type="InterPro" id="IPR000618">
    <property type="entry name" value="Insect_cuticle"/>
</dbReference>
<evidence type="ECO:0000256" key="1">
    <source>
        <dbReference type="ARBA" id="ARBA00022460"/>
    </source>
</evidence>
<dbReference type="InterPro" id="IPR050468">
    <property type="entry name" value="Cuticle_Struct_Prot"/>
</dbReference>
<dbReference type="GO" id="GO:0062129">
    <property type="term" value="C:chitin-based extracellular matrix"/>
    <property type="evidence" value="ECO:0007669"/>
    <property type="project" value="TreeGrafter"/>
</dbReference>
<feature type="signal peptide" evidence="3">
    <location>
        <begin position="1"/>
        <end position="16"/>
    </location>
</feature>
<reference evidence="4 5" key="1">
    <citation type="journal article" date="2019" name="J. Hered.">
        <title>An Improved Genome Assembly for Drosophila navojoa, the Basal Species in the mojavensis Cluster.</title>
        <authorList>
            <person name="Vanderlinde T."/>
            <person name="Dupim E.G."/>
            <person name="Nazario-Yepiz N.O."/>
            <person name="Carvalho A.B."/>
        </authorList>
    </citation>
    <scope>NUCLEOTIDE SEQUENCE [LARGE SCALE GENOMIC DNA]</scope>
    <source>
        <strain evidence="4">Navoj_Jal97</strain>
        <tissue evidence="4">Whole organism</tissue>
    </source>
</reference>
<organism evidence="4 5">
    <name type="scientific">Drosophila navojoa</name>
    <name type="common">Fruit fly</name>
    <dbReference type="NCBI Taxonomy" id="7232"/>
    <lineage>
        <taxon>Eukaryota</taxon>
        <taxon>Metazoa</taxon>
        <taxon>Ecdysozoa</taxon>
        <taxon>Arthropoda</taxon>
        <taxon>Hexapoda</taxon>
        <taxon>Insecta</taxon>
        <taxon>Pterygota</taxon>
        <taxon>Neoptera</taxon>
        <taxon>Endopterygota</taxon>
        <taxon>Diptera</taxon>
        <taxon>Brachycera</taxon>
        <taxon>Muscomorpha</taxon>
        <taxon>Ephydroidea</taxon>
        <taxon>Drosophilidae</taxon>
        <taxon>Drosophila</taxon>
    </lineage>
</organism>
<dbReference type="STRING" id="7232.A0A484BXL3"/>
<protein>
    <recommendedName>
        <fullName evidence="6">Larval cuticle protein 8</fullName>
    </recommendedName>
</protein>
<keyword evidence="1 2" id="KW-0193">Cuticle</keyword>